<dbReference type="Gene3D" id="1.10.10.1100">
    <property type="entry name" value="BFD-like [2Fe-2S]-binding domain"/>
    <property type="match status" value="1"/>
</dbReference>
<dbReference type="CDD" id="cd19946">
    <property type="entry name" value="GlpA-like_Fer2_BFD-like"/>
    <property type="match status" value="1"/>
</dbReference>
<dbReference type="PANTHER" id="PTHR42720:SF1">
    <property type="entry name" value="GLYCEROL 3-PHOSPHATE OXIDASE"/>
    <property type="match status" value="1"/>
</dbReference>
<dbReference type="Gene3D" id="3.30.9.10">
    <property type="entry name" value="D-Amino Acid Oxidase, subunit A, domain 2"/>
    <property type="match status" value="2"/>
</dbReference>
<dbReference type="Pfam" id="PF01266">
    <property type="entry name" value="DAO"/>
    <property type="match status" value="2"/>
</dbReference>
<feature type="domain" description="FAD dependent oxidoreductase" evidence="2">
    <location>
        <begin position="89"/>
        <end position="275"/>
    </location>
</feature>
<dbReference type="RefSeq" id="XP_005777405.1">
    <property type="nucleotide sequence ID" value="XM_005777348.1"/>
</dbReference>
<dbReference type="KEGG" id="ehx:EMIHUDRAFT_238059"/>
<reference evidence="4" key="1">
    <citation type="journal article" date="2013" name="Nature">
        <title>Pan genome of the phytoplankton Emiliania underpins its global distribution.</title>
        <authorList>
            <person name="Read B.A."/>
            <person name="Kegel J."/>
            <person name="Klute M.J."/>
            <person name="Kuo A."/>
            <person name="Lefebvre S.C."/>
            <person name="Maumus F."/>
            <person name="Mayer C."/>
            <person name="Miller J."/>
            <person name="Monier A."/>
            <person name="Salamov A."/>
            <person name="Young J."/>
            <person name="Aguilar M."/>
            <person name="Claverie J.M."/>
            <person name="Frickenhaus S."/>
            <person name="Gonzalez K."/>
            <person name="Herman E.K."/>
            <person name="Lin Y.C."/>
            <person name="Napier J."/>
            <person name="Ogata H."/>
            <person name="Sarno A.F."/>
            <person name="Shmutz J."/>
            <person name="Schroeder D."/>
            <person name="de Vargas C."/>
            <person name="Verret F."/>
            <person name="von Dassow P."/>
            <person name="Valentin K."/>
            <person name="Van de Peer Y."/>
            <person name="Wheeler G."/>
            <person name="Dacks J.B."/>
            <person name="Delwiche C.F."/>
            <person name="Dyhrman S.T."/>
            <person name="Glockner G."/>
            <person name="John U."/>
            <person name="Richards T."/>
            <person name="Worden A.Z."/>
            <person name="Zhang X."/>
            <person name="Grigoriev I.V."/>
            <person name="Allen A.E."/>
            <person name="Bidle K."/>
            <person name="Borodovsky M."/>
            <person name="Bowler C."/>
            <person name="Brownlee C."/>
            <person name="Cock J.M."/>
            <person name="Elias M."/>
            <person name="Gladyshev V.N."/>
            <person name="Groth M."/>
            <person name="Guda C."/>
            <person name="Hadaegh A."/>
            <person name="Iglesias-Rodriguez M.D."/>
            <person name="Jenkins J."/>
            <person name="Jones B.M."/>
            <person name="Lawson T."/>
            <person name="Leese F."/>
            <person name="Lindquist E."/>
            <person name="Lobanov A."/>
            <person name="Lomsadze A."/>
            <person name="Malik S.B."/>
            <person name="Marsh M.E."/>
            <person name="Mackinder L."/>
            <person name="Mock T."/>
            <person name="Mueller-Roeber B."/>
            <person name="Pagarete A."/>
            <person name="Parker M."/>
            <person name="Probert I."/>
            <person name="Quesneville H."/>
            <person name="Raines C."/>
            <person name="Rensing S.A."/>
            <person name="Riano-Pachon D.M."/>
            <person name="Richier S."/>
            <person name="Rokitta S."/>
            <person name="Shiraiwa Y."/>
            <person name="Soanes D.M."/>
            <person name="van der Giezen M."/>
            <person name="Wahlund T.M."/>
            <person name="Williams B."/>
            <person name="Wilson W."/>
            <person name="Wolfe G."/>
            <person name="Wurch L.L."/>
        </authorList>
    </citation>
    <scope>NUCLEOTIDE SEQUENCE</scope>
</reference>
<dbReference type="SUPFAM" id="SSF51905">
    <property type="entry name" value="FAD/NAD(P)-binding domain"/>
    <property type="match status" value="1"/>
</dbReference>
<dbReference type="eggNOG" id="KOG2665">
    <property type="taxonomic scope" value="Eukaryota"/>
</dbReference>
<feature type="compositionally biased region" description="Basic and acidic residues" evidence="1">
    <location>
        <begin position="605"/>
        <end position="614"/>
    </location>
</feature>
<sequence>MLSFIVSSASGLVVPRVARSTPRCGAPTAVTQGEVHGEGGAYVAGHWVPLELCKEKFNIAGGSNEKTPAGPCPRSITRHSSAKPDGSYDVAIIGSGCIGAAVARELSKTTASVVMLEAADDVCQGATKGNSGIVHAGFDDKPGSVRAALCWKGNQLFPQLDSELHFGYQLTGSLLLARGAENGVKNLRIVGEEELRRMEPRLAPGATAALHSPDAGTLIPYEYTIALAENAADNGVEVRTRREVRGIAKDKAAGLFDIQMEHWEPKEFVEATGGGPLSALRKALSAAAPALGRYFGGEDEAGPWKDYPQLVKGEQAVDVEAMKVGGSGSRRAMGGVTVARETVRAKYVVNCAGGASDKVARLVGDESFQIKPRLGEYGILVQKTLWGNLILGPTARDVDKWPTPGVDPDSKQQVLSSILSACRSLVPDFETDDAFHSFSGARAKSSRGDWIIERCATEPDLIHAAGIDSPGIAGSPAIALEVVRLLGEAGLDAPADPAFNPSRAAVVVPKRGDEGLVYTPDDKESLNALGVSAAENVVCKCEKVTEAEAIRKRTRAGMGGCQGKPWNYGCECRVAQIIARETEGLPVAEVGRRPWSATSQFPRRWLSDGDKENLKAWSQPPPAEADETARKLEEALPLEVSPVEAAEAEAE</sequence>
<dbReference type="Proteomes" id="UP000013827">
    <property type="component" value="Unassembled WGS sequence"/>
</dbReference>
<dbReference type="OMA" id="LVQTTLW"/>
<dbReference type="InterPro" id="IPR052745">
    <property type="entry name" value="G3P_Oxidase/Oxidoreductase"/>
</dbReference>
<dbReference type="AlphaFoldDB" id="A0A0D3JN91"/>
<feature type="domain" description="FAD dependent oxidoreductase" evidence="2">
    <location>
        <begin position="334"/>
        <end position="484"/>
    </location>
</feature>
<proteinExistence type="predicted"/>
<accession>A0A0D3JN91</accession>
<evidence type="ECO:0000313" key="4">
    <source>
        <dbReference type="Proteomes" id="UP000013827"/>
    </source>
</evidence>
<evidence type="ECO:0000313" key="3">
    <source>
        <dbReference type="EnsemblProtists" id="EOD24976"/>
    </source>
</evidence>
<dbReference type="GeneID" id="17270522"/>
<name>A0A0D3JN91_EMIH1</name>
<evidence type="ECO:0000259" key="2">
    <source>
        <dbReference type="Pfam" id="PF01266"/>
    </source>
</evidence>
<dbReference type="PaxDb" id="2903-EOD24976"/>
<dbReference type="PANTHER" id="PTHR42720">
    <property type="entry name" value="GLYCEROL-3-PHOSPHATE DEHYDROGENASE"/>
    <property type="match status" value="1"/>
</dbReference>
<dbReference type="STRING" id="2903.R1EPU5"/>
<dbReference type="EnsemblProtists" id="EOD24976">
    <property type="protein sequence ID" value="EOD24976"/>
    <property type="gene ID" value="EMIHUDRAFT_238059"/>
</dbReference>
<keyword evidence="4" id="KW-1185">Reference proteome</keyword>
<protein>
    <recommendedName>
        <fullName evidence="2">FAD dependent oxidoreductase domain-containing protein</fullName>
    </recommendedName>
</protein>
<reference evidence="3" key="2">
    <citation type="submission" date="2024-10" db="UniProtKB">
        <authorList>
            <consortium name="EnsemblProtists"/>
        </authorList>
    </citation>
    <scope>IDENTIFICATION</scope>
</reference>
<dbReference type="Gene3D" id="3.50.50.60">
    <property type="entry name" value="FAD/NAD(P)-binding domain"/>
    <property type="match status" value="3"/>
</dbReference>
<dbReference type="InterPro" id="IPR041854">
    <property type="entry name" value="BFD-like_2Fe2S-bd_dom_sf"/>
</dbReference>
<feature type="region of interest" description="Disordered" evidence="1">
    <location>
        <begin position="600"/>
        <end position="629"/>
    </location>
</feature>
<dbReference type="HOGENOM" id="CLU_024775_3_1_1"/>
<dbReference type="InterPro" id="IPR036188">
    <property type="entry name" value="FAD/NAD-bd_sf"/>
</dbReference>
<organism evidence="3 4">
    <name type="scientific">Emiliania huxleyi (strain CCMP1516)</name>
    <dbReference type="NCBI Taxonomy" id="280463"/>
    <lineage>
        <taxon>Eukaryota</taxon>
        <taxon>Haptista</taxon>
        <taxon>Haptophyta</taxon>
        <taxon>Prymnesiophyceae</taxon>
        <taxon>Isochrysidales</taxon>
        <taxon>Noelaerhabdaceae</taxon>
        <taxon>Emiliania</taxon>
    </lineage>
</organism>
<evidence type="ECO:0000256" key="1">
    <source>
        <dbReference type="SAM" id="MobiDB-lite"/>
    </source>
</evidence>
<dbReference type="InterPro" id="IPR006076">
    <property type="entry name" value="FAD-dep_OxRdtase"/>
</dbReference>